<feature type="transmembrane region" description="Helical" evidence="8">
    <location>
        <begin position="285"/>
        <end position="301"/>
    </location>
</feature>
<evidence type="ECO:0000256" key="2">
    <source>
        <dbReference type="ARBA" id="ARBA00007520"/>
    </source>
</evidence>
<dbReference type="InterPro" id="IPR001958">
    <property type="entry name" value="Tet-R_TetA/multi-R_MdtG-like"/>
</dbReference>
<dbReference type="SUPFAM" id="SSF103473">
    <property type="entry name" value="MFS general substrate transporter"/>
    <property type="match status" value="1"/>
</dbReference>
<feature type="transmembrane region" description="Helical" evidence="8">
    <location>
        <begin position="46"/>
        <end position="63"/>
    </location>
</feature>
<feature type="transmembrane region" description="Helical" evidence="8">
    <location>
        <begin position="251"/>
        <end position="273"/>
    </location>
</feature>
<sequence length="408" mass="44515">MLHENKTIDLLSVASIPLVMTLGNSMLIPVLPLIEKKLSISAFQSSLMITVYSIAAIILIPIAGFLSDRVGRKTIIIPSLIISGLGGLISGWAAWKMSNPYWMILVGRLLQGVGAAGAFPIVLPLVGDMFTHKKQISNGLGIVETSNTLGKVLSPILGAYLATIVWFLPFFSFPVFCLISILLIWFLVQTPKKKDEPQKLSLFFSMIRKTFHKDGRWILAIFFVGGLCMFILFGILFYLSSLLEDKYGITGIRKGLILAIPLAALCISSYIAGKVIGEDMSRMKWLTFWGILIIAASSFIVSFTESLIFLIAVIFTSGLGIGGALPSLDSLITSGFEKSERGTISSIYSSMRFVGVALGPPVFAIFKDQSHKVLFFSVAGISLLTAIIALVFIKPPKKDKGLSYWRGE</sequence>
<dbReference type="PROSITE" id="PS50850">
    <property type="entry name" value="MFS"/>
    <property type="match status" value="1"/>
</dbReference>
<reference evidence="10 11" key="1">
    <citation type="submission" date="2023-07" db="EMBL/GenBank/DDBJ databases">
        <title>Genomic Encyclopedia of Type Strains, Phase IV (KMG-IV): sequencing the most valuable type-strain genomes for metagenomic binning, comparative biology and taxonomic classification.</title>
        <authorList>
            <person name="Goeker M."/>
        </authorList>
    </citation>
    <scope>NUCLEOTIDE SEQUENCE [LARGE SCALE GENOMIC DNA]</scope>
    <source>
        <strain evidence="10 11">DSM 12751</strain>
    </source>
</reference>
<comment type="caution">
    <text evidence="10">The sequence shown here is derived from an EMBL/GenBank/DDBJ whole genome shotgun (WGS) entry which is preliminary data.</text>
</comment>
<dbReference type="Pfam" id="PF07690">
    <property type="entry name" value="MFS_1"/>
    <property type="match status" value="1"/>
</dbReference>
<feature type="transmembrane region" description="Helical" evidence="8">
    <location>
        <begin position="159"/>
        <end position="188"/>
    </location>
</feature>
<dbReference type="CDD" id="cd17474">
    <property type="entry name" value="MFS_YfmO_like"/>
    <property type="match status" value="1"/>
</dbReference>
<feature type="transmembrane region" description="Helical" evidence="8">
    <location>
        <begin position="349"/>
        <end position="367"/>
    </location>
</feature>
<dbReference type="PANTHER" id="PTHR43124:SF3">
    <property type="entry name" value="CHLORAMPHENICOL EFFLUX PUMP RV0191"/>
    <property type="match status" value="1"/>
</dbReference>
<dbReference type="EMBL" id="JAUSTY010000006">
    <property type="protein sequence ID" value="MDQ0165929.1"/>
    <property type="molecule type" value="Genomic_DNA"/>
</dbReference>
<feature type="transmembrane region" description="Helical" evidence="8">
    <location>
        <begin position="102"/>
        <end position="123"/>
    </location>
</feature>
<keyword evidence="4" id="KW-1003">Cell membrane</keyword>
<organism evidence="10 11">
    <name type="scientific">Caldalkalibacillus horti</name>
    <dbReference type="NCBI Taxonomy" id="77523"/>
    <lineage>
        <taxon>Bacteria</taxon>
        <taxon>Bacillati</taxon>
        <taxon>Bacillota</taxon>
        <taxon>Bacilli</taxon>
        <taxon>Bacillales</taxon>
        <taxon>Bacillaceae</taxon>
        <taxon>Caldalkalibacillus</taxon>
    </lineage>
</organism>
<comment type="similarity">
    <text evidence="2">Belongs to the major facilitator superfamily. TCR/Tet family.</text>
</comment>
<evidence type="ECO:0000256" key="5">
    <source>
        <dbReference type="ARBA" id="ARBA00022692"/>
    </source>
</evidence>
<evidence type="ECO:0000256" key="8">
    <source>
        <dbReference type="SAM" id="Phobius"/>
    </source>
</evidence>
<keyword evidence="3" id="KW-0813">Transport</keyword>
<dbReference type="PANTHER" id="PTHR43124">
    <property type="entry name" value="PURINE EFFLUX PUMP PBUE"/>
    <property type="match status" value="1"/>
</dbReference>
<feature type="transmembrane region" description="Helical" evidence="8">
    <location>
        <begin position="12"/>
        <end position="34"/>
    </location>
</feature>
<evidence type="ECO:0000256" key="3">
    <source>
        <dbReference type="ARBA" id="ARBA00022448"/>
    </source>
</evidence>
<dbReference type="RefSeq" id="WP_307393667.1">
    <property type="nucleotide sequence ID" value="NZ_BAAADK010000032.1"/>
</dbReference>
<gene>
    <name evidence="10" type="ORF">J2S11_001830</name>
</gene>
<dbReference type="PRINTS" id="PR01035">
    <property type="entry name" value="TCRTETA"/>
</dbReference>
<keyword evidence="6 8" id="KW-1133">Transmembrane helix</keyword>
<accession>A0ABT9VY82</accession>
<keyword evidence="7 8" id="KW-0472">Membrane</keyword>
<evidence type="ECO:0000256" key="4">
    <source>
        <dbReference type="ARBA" id="ARBA00022475"/>
    </source>
</evidence>
<dbReference type="InterPro" id="IPR036259">
    <property type="entry name" value="MFS_trans_sf"/>
</dbReference>
<dbReference type="InterPro" id="IPR020846">
    <property type="entry name" value="MFS_dom"/>
</dbReference>
<proteinExistence type="inferred from homology"/>
<dbReference type="InterPro" id="IPR005829">
    <property type="entry name" value="Sugar_transporter_CS"/>
</dbReference>
<dbReference type="InterPro" id="IPR050189">
    <property type="entry name" value="MFS_Efflux_Transporters"/>
</dbReference>
<feature type="domain" description="Major facilitator superfamily (MFS) profile" evidence="9">
    <location>
        <begin position="9"/>
        <end position="397"/>
    </location>
</feature>
<evidence type="ECO:0000313" key="11">
    <source>
        <dbReference type="Proteomes" id="UP001235840"/>
    </source>
</evidence>
<dbReference type="Gene3D" id="1.20.1250.20">
    <property type="entry name" value="MFS general substrate transporter like domains"/>
    <property type="match status" value="1"/>
</dbReference>
<comment type="subcellular location">
    <subcellularLocation>
        <location evidence="1">Cell membrane</location>
        <topology evidence="1">Multi-pass membrane protein</topology>
    </subcellularLocation>
</comment>
<evidence type="ECO:0000313" key="10">
    <source>
        <dbReference type="EMBL" id="MDQ0165929.1"/>
    </source>
</evidence>
<evidence type="ECO:0000256" key="6">
    <source>
        <dbReference type="ARBA" id="ARBA00022989"/>
    </source>
</evidence>
<dbReference type="Proteomes" id="UP001235840">
    <property type="component" value="Unassembled WGS sequence"/>
</dbReference>
<keyword evidence="11" id="KW-1185">Reference proteome</keyword>
<feature type="transmembrane region" description="Helical" evidence="8">
    <location>
        <begin position="373"/>
        <end position="393"/>
    </location>
</feature>
<evidence type="ECO:0000259" key="9">
    <source>
        <dbReference type="PROSITE" id="PS50850"/>
    </source>
</evidence>
<feature type="transmembrane region" description="Helical" evidence="8">
    <location>
        <begin position="217"/>
        <end position="239"/>
    </location>
</feature>
<protein>
    <submittedName>
        <fullName evidence="10">ACDE family multidrug resistance protein</fullName>
    </submittedName>
</protein>
<dbReference type="InterPro" id="IPR011701">
    <property type="entry name" value="MFS"/>
</dbReference>
<feature type="transmembrane region" description="Helical" evidence="8">
    <location>
        <begin position="75"/>
        <end position="95"/>
    </location>
</feature>
<evidence type="ECO:0000256" key="7">
    <source>
        <dbReference type="ARBA" id="ARBA00023136"/>
    </source>
</evidence>
<keyword evidence="5 8" id="KW-0812">Transmembrane</keyword>
<evidence type="ECO:0000256" key="1">
    <source>
        <dbReference type="ARBA" id="ARBA00004651"/>
    </source>
</evidence>
<name>A0ABT9VY82_9BACI</name>
<dbReference type="PROSITE" id="PS00216">
    <property type="entry name" value="SUGAR_TRANSPORT_1"/>
    <property type="match status" value="1"/>
</dbReference>